<name>A0A1H3LG97_9FIRM</name>
<keyword evidence="1" id="KW-0812">Transmembrane</keyword>
<dbReference type="AlphaFoldDB" id="A0A1H3LG97"/>
<reference evidence="3" key="1">
    <citation type="submission" date="2016-10" db="EMBL/GenBank/DDBJ databases">
        <authorList>
            <person name="Varghese N."/>
            <person name="Submissions S."/>
        </authorList>
    </citation>
    <scope>NUCLEOTIDE SEQUENCE [LARGE SCALE GENOMIC DNA]</scope>
    <source>
        <strain evidence="3">DSM 21650</strain>
    </source>
</reference>
<proteinExistence type="predicted"/>
<feature type="transmembrane region" description="Helical" evidence="1">
    <location>
        <begin position="7"/>
        <end position="27"/>
    </location>
</feature>
<keyword evidence="1" id="KW-1133">Transmembrane helix</keyword>
<evidence type="ECO:0000313" key="3">
    <source>
        <dbReference type="Proteomes" id="UP000198625"/>
    </source>
</evidence>
<dbReference type="EMBL" id="FNQE01000003">
    <property type="protein sequence ID" value="SDY63346.1"/>
    <property type="molecule type" value="Genomic_DNA"/>
</dbReference>
<dbReference type="STRING" id="415015.SAMN05660462_00527"/>
<evidence type="ECO:0000313" key="2">
    <source>
        <dbReference type="EMBL" id="SDY63346.1"/>
    </source>
</evidence>
<dbReference type="Proteomes" id="UP000198625">
    <property type="component" value="Unassembled WGS sequence"/>
</dbReference>
<dbReference type="OrthoDB" id="2112847at2"/>
<evidence type="ECO:0000256" key="1">
    <source>
        <dbReference type="SAM" id="Phobius"/>
    </source>
</evidence>
<feature type="transmembrane region" description="Helical" evidence="1">
    <location>
        <begin position="39"/>
        <end position="57"/>
    </location>
</feature>
<sequence>MKAIKQKLTLLSLLSFLSTVIVLFFLIKEIFILKNSVRLNFIVIFLIALTLLILLIYQYNKFKTAKLILESKILHIESAKIEEETNVKDNGVSFVDGIEVYISCFGILLGSKVIKFNIDKIILKKIEVDSKYICFTYSSNKKTKMIKILHGSMNKYELQNFIERFSYETGIVPILFT</sequence>
<accession>A0A1H3LG97</accession>
<protein>
    <submittedName>
        <fullName evidence="2">Uncharacterized protein</fullName>
    </submittedName>
</protein>
<keyword evidence="1" id="KW-0472">Membrane</keyword>
<organism evidence="2 3">
    <name type="scientific">Proteiniborus ethanoligenes</name>
    <dbReference type="NCBI Taxonomy" id="415015"/>
    <lineage>
        <taxon>Bacteria</taxon>
        <taxon>Bacillati</taxon>
        <taxon>Bacillota</taxon>
        <taxon>Clostridia</taxon>
        <taxon>Eubacteriales</taxon>
        <taxon>Proteiniborus</taxon>
    </lineage>
</organism>
<gene>
    <name evidence="2" type="ORF">SAMN05660462_00527</name>
</gene>
<keyword evidence="3" id="KW-1185">Reference proteome</keyword>
<dbReference type="RefSeq" id="WP_091726811.1">
    <property type="nucleotide sequence ID" value="NZ_FNQE01000003.1"/>
</dbReference>